<dbReference type="SUPFAM" id="SSF51126">
    <property type="entry name" value="Pectin lyase-like"/>
    <property type="match status" value="2"/>
</dbReference>
<dbReference type="SMART" id="SM00710">
    <property type="entry name" value="PbH1"/>
    <property type="match status" value="5"/>
</dbReference>
<dbReference type="InterPro" id="IPR011050">
    <property type="entry name" value="Pectin_lyase_fold/virulence"/>
</dbReference>
<organism evidence="1">
    <name type="scientific">Sylvanvirus sp</name>
    <dbReference type="NCBI Taxonomy" id="2487774"/>
    <lineage>
        <taxon>Viruses</taxon>
    </lineage>
</organism>
<sequence length="573" mass="62368">MTVRHVPSEYSTIQSAVNASVAYDIILIHTGFYNESITIPSGLNSLKILRKGQVTLDGQSTLGSAFTVQANNVEIRKLRMINYTNIAVVALSPASGLRLIQNVFVSCKQVVQVSGLLSFIYKNKCNTGSVGFQISGKDHYIIQNQLQSYTSTALDASTFGNHFIANCILDCESGMQEIQGQNLIFANRFIRCVDGIICASLTGGSFIANNTFDGGNTLLRLLSPNNLVLENIFKNSTGVGGAAVQVIPSFDPSDHQTIERNVFETNQVALDLRSNNNFIYANTFKQNTIDYAILTPAPTGNVYLLNVPQPLFPTNENLILSVPSVLYPTIESAVLAAQPWSTIVINPGKYDESAVPFTIPIGKDGLRLLSASCQHRPCITQSSGVVSIAASFVQLERLTFKNVQTVTTTSVFPRFLYNTFKDSPTQGLVSSNSFSFCAWHNHIEHNMNQGLQIDSMNNWVIGNHIKCNGGDGILISNANDFGNALIQNSLTDNNGNGIEDNAGANLSWKNKSSKNKQHGVWEASQGQGQALIVDNCIRKNDGWGILLQTFNNYLKGNEVSNNLTGGITYQPTS</sequence>
<evidence type="ECO:0000313" key="1">
    <source>
        <dbReference type="EMBL" id="AYV86829.1"/>
    </source>
</evidence>
<reference evidence="1" key="1">
    <citation type="submission" date="2018-10" db="EMBL/GenBank/DDBJ databases">
        <title>Hidden diversity of soil giant viruses.</title>
        <authorList>
            <person name="Schulz F."/>
            <person name="Alteio L."/>
            <person name="Goudeau D."/>
            <person name="Ryan E.M."/>
            <person name="Malmstrom R.R."/>
            <person name="Blanchard J."/>
            <person name="Woyke T."/>
        </authorList>
    </citation>
    <scope>NUCLEOTIDE SEQUENCE</scope>
    <source>
        <strain evidence="1">SYV1</strain>
    </source>
</reference>
<proteinExistence type="predicted"/>
<dbReference type="InterPro" id="IPR006626">
    <property type="entry name" value="PbH1"/>
</dbReference>
<protein>
    <recommendedName>
        <fullName evidence="2">Right handed beta helix domain-containing protein</fullName>
    </recommendedName>
</protein>
<dbReference type="InterPro" id="IPR012334">
    <property type="entry name" value="Pectin_lyas_fold"/>
</dbReference>
<name>A0A3G5ALH6_9VIRU</name>
<gene>
    <name evidence="1" type="ORF">Sylvanvirus10_26</name>
</gene>
<evidence type="ECO:0008006" key="2">
    <source>
        <dbReference type="Google" id="ProtNLM"/>
    </source>
</evidence>
<dbReference type="Gene3D" id="2.160.20.10">
    <property type="entry name" value="Single-stranded right-handed beta-helix, Pectin lyase-like"/>
    <property type="match status" value="2"/>
</dbReference>
<accession>A0A3G5ALH6</accession>
<dbReference type="EMBL" id="MK072516">
    <property type="protein sequence ID" value="AYV86829.1"/>
    <property type="molecule type" value="Genomic_DNA"/>
</dbReference>